<protein>
    <recommendedName>
        <fullName evidence="5">Phospholipase A2</fullName>
    </recommendedName>
</protein>
<dbReference type="SUPFAM" id="SSF48619">
    <property type="entry name" value="Phospholipase A2, PLA2"/>
    <property type="match status" value="1"/>
</dbReference>
<evidence type="ECO:0000313" key="3">
    <source>
        <dbReference type="EMBL" id="AFU00098.1"/>
    </source>
</evidence>
<evidence type="ECO:0008006" key="5">
    <source>
        <dbReference type="Google" id="ProtNLM"/>
    </source>
</evidence>
<reference evidence="3 4" key="1">
    <citation type="journal article" date="2012" name="J. Bacteriol.">
        <title>Complete genome sequence of Nocardia brasiliensis HUJEG-1.</title>
        <authorList>
            <person name="Vera-Cabrera L."/>
            <person name="Ortiz-Lopez R."/>
            <person name="Elizondo-Gonzalez R."/>
            <person name="Perez-Maya A.A."/>
            <person name="Ocampo-Candiani J."/>
        </authorList>
    </citation>
    <scope>NUCLEOTIDE SEQUENCE [LARGE SCALE GENOMIC DNA]</scope>
    <source>
        <strain evidence="4">ATCC 700358</strain>
    </source>
</reference>
<dbReference type="GO" id="GO:0050482">
    <property type="term" value="P:arachidonate secretion"/>
    <property type="evidence" value="ECO:0007669"/>
    <property type="project" value="InterPro"/>
</dbReference>
<dbReference type="KEGG" id="nbr:O3I_010685"/>
<dbReference type="HOGENOM" id="CLU_1684742_0_0_11"/>
<dbReference type="Proteomes" id="UP000006304">
    <property type="component" value="Chromosome"/>
</dbReference>
<gene>
    <name evidence="3" type="ORF">O3I_010685</name>
</gene>
<keyword evidence="2" id="KW-0732">Signal</keyword>
<accession>K0EKW2</accession>
<organism evidence="3 4">
    <name type="scientific">Nocardia brasiliensis (strain ATCC 700358 / HUJEG-1)</name>
    <dbReference type="NCBI Taxonomy" id="1133849"/>
    <lineage>
        <taxon>Bacteria</taxon>
        <taxon>Bacillati</taxon>
        <taxon>Actinomycetota</taxon>
        <taxon>Actinomycetes</taxon>
        <taxon>Mycobacteriales</taxon>
        <taxon>Nocardiaceae</taxon>
        <taxon>Nocardia</taxon>
    </lineage>
</organism>
<dbReference type="GO" id="GO:0006644">
    <property type="term" value="P:phospholipid metabolic process"/>
    <property type="evidence" value="ECO:0007669"/>
    <property type="project" value="InterPro"/>
</dbReference>
<dbReference type="RefSeq" id="WP_014982953.1">
    <property type="nucleotide sequence ID" value="NC_018681.1"/>
</dbReference>
<evidence type="ECO:0000256" key="2">
    <source>
        <dbReference type="SAM" id="SignalP"/>
    </source>
</evidence>
<feature type="region of interest" description="Disordered" evidence="1">
    <location>
        <begin position="33"/>
        <end position="63"/>
    </location>
</feature>
<feature type="signal peptide" evidence="2">
    <location>
        <begin position="1"/>
        <end position="32"/>
    </location>
</feature>
<evidence type="ECO:0000256" key="1">
    <source>
        <dbReference type="SAM" id="MobiDB-lite"/>
    </source>
</evidence>
<sequence length="177" mass="19544">MSRRSNSTIRRILGIAGFAAVLVASGMSTANATPTPQYPLDGRLGTLWSSQPEPSRDKRDPDPALPYIDVPADYVYNPTLEPVARHDYCTSSFDQFGSANFAGPCARHDMCYDVVDARRAEGWREAGYGPCNAAFYQELLVNCRNAYSDIQSNAFSLCHRAASVYAYMTEATHWGQN</sequence>
<keyword evidence="4" id="KW-1185">Reference proteome</keyword>
<name>K0EKW2_NOCB7</name>
<proteinExistence type="predicted"/>
<dbReference type="eggNOG" id="COG5479">
    <property type="taxonomic scope" value="Bacteria"/>
</dbReference>
<dbReference type="InterPro" id="IPR036444">
    <property type="entry name" value="PLipase_A2_dom_sf"/>
</dbReference>
<dbReference type="AlphaFoldDB" id="K0EKW2"/>
<dbReference type="STRING" id="1133849.O3I_010685"/>
<feature type="chain" id="PRO_5003830896" description="Phospholipase A2" evidence="2">
    <location>
        <begin position="33"/>
        <end position="177"/>
    </location>
</feature>
<dbReference type="EMBL" id="CP003876">
    <property type="protein sequence ID" value="AFU00098.1"/>
    <property type="molecule type" value="Genomic_DNA"/>
</dbReference>
<dbReference type="GO" id="GO:0004623">
    <property type="term" value="F:phospholipase A2 activity"/>
    <property type="evidence" value="ECO:0007669"/>
    <property type="project" value="InterPro"/>
</dbReference>
<evidence type="ECO:0000313" key="4">
    <source>
        <dbReference type="Proteomes" id="UP000006304"/>
    </source>
</evidence>
<dbReference type="Gene3D" id="1.20.90.10">
    <property type="entry name" value="Phospholipase A2 domain"/>
    <property type="match status" value="1"/>
</dbReference>